<dbReference type="EMBL" id="JAACJJ010000032">
    <property type="protein sequence ID" value="KAF5317706.1"/>
    <property type="molecule type" value="Genomic_DNA"/>
</dbReference>
<protein>
    <submittedName>
        <fullName evidence="1">Uncharacterized protein</fullName>
    </submittedName>
</protein>
<dbReference type="AlphaFoldDB" id="A0A8H5B6U1"/>
<dbReference type="InterPro" id="IPR032675">
    <property type="entry name" value="LRR_dom_sf"/>
</dbReference>
<dbReference type="Proteomes" id="UP000567179">
    <property type="component" value="Unassembled WGS sequence"/>
</dbReference>
<evidence type="ECO:0000313" key="1">
    <source>
        <dbReference type="EMBL" id="KAF5317706.1"/>
    </source>
</evidence>
<dbReference type="Gene3D" id="3.80.10.10">
    <property type="entry name" value="Ribonuclease Inhibitor"/>
    <property type="match status" value="1"/>
</dbReference>
<dbReference type="SUPFAM" id="SSF52047">
    <property type="entry name" value="RNI-like"/>
    <property type="match status" value="1"/>
</dbReference>
<gene>
    <name evidence="1" type="ORF">D9619_012666</name>
</gene>
<keyword evidence="2" id="KW-1185">Reference proteome</keyword>
<evidence type="ECO:0000313" key="2">
    <source>
        <dbReference type="Proteomes" id="UP000567179"/>
    </source>
</evidence>
<name>A0A8H5B6U1_9AGAR</name>
<reference evidence="1 2" key="1">
    <citation type="journal article" date="2020" name="ISME J.">
        <title>Uncovering the hidden diversity of litter-decomposition mechanisms in mushroom-forming fungi.</title>
        <authorList>
            <person name="Floudas D."/>
            <person name="Bentzer J."/>
            <person name="Ahren D."/>
            <person name="Johansson T."/>
            <person name="Persson P."/>
            <person name="Tunlid A."/>
        </authorList>
    </citation>
    <scope>NUCLEOTIDE SEQUENCE [LARGE SCALE GENOMIC DNA]</scope>
    <source>
        <strain evidence="1 2">CBS 101986</strain>
    </source>
</reference>
<proteinExistence type="predicted"/>
<accession>A0A8H5B6U1</accession>
<sequence>MSIRQLNHLKYLWCPIDTLSTSPSSTLQLTSLVPLEFHLDGFEFRDVDCPIEKLQFFQHLSCLEVLVVQNNYFNPVKFISLYQRAFELCPSLKHVDARYKEDAFYDRFFPPENGIFVSNMHIHERDILGWRREYGIGVPFASP</sequence>
<comment type="caution">
    <text evidence="1">The sequence shown here is derived from an EMBL/GenBank/DDBJ whole genome shotgun (WGS) entry which is preliminary data.</text>
</comment>
<organism evidence="1 2">
    <name type="scientific">Psilocybe cf. subviscida</name>
    <dbReference type="NCBI Taxonomy" id="2480587"/>
    <lineage>
        <taxon>Eukaryota</taxon>
        <taxon>Fungi</taxon>
        <taxon>Dikarya</taxon>
        <taxon>Basidiomycota</taxon>
        <taxon>Agaricomycotina</taxon>
        <taxon>Agaricomycetes</taxon>
        <taxon>Agaricomycetidae</taxon>
        <taxon>Agaricales</taxon>
        <taxon>Agaricineae</taxon>
        <taxon>Strophariaceae</taxon>
        <taxon>Psilocybe</taxon>
    </lineage>
</organism>